<accession>A0A926S664</accession>
<dbReference type="PANTHER" id="PTHR46732">
    <property type="entry name" value="ATP-DEPENDENT PROTEASE LA (LON) DOMAIN PROTEIN"/>
    <property type="match status" value="1"/>
</dbReference>
<dbReference type="InterPro" id="IPR046336">
    <property type="entry name" value="Lon_prtase_N_sf"/>
</dbReference>
<evidence type="ECO:0000259" key="1">
    <source>
        <dbReference type="PROSITE" id="PS51787"/>
    </source>
</evidence>
<name>A0A926S664_9HYPH</name>
<dbReference type="Proteomes" id="UP000598467">
    <property type="component" value="Unassembled WGS sequence"/>
</dbReference>
<evidence type="ECO:0000313" key="3">
    <source>
        <dbReference type="Proteomes" id="UP000598467"/>
    </source>
</evidence>
<proteinExistence type="predicted"/>
<feature type="domain" description="Lon N-terminal" evidence="1">
    <location>
        <begin position="18"/>
        <end position="213"/>
    </location>
</feature>
<dbReference type="PROSITE" id="PS51787">
    <property type="entry name" value="LON_N"/>
    <property type="match status" value="1"/>
</dbReference>
<reference evidence="2" key="1">
    <citation type="submission" date="2020-05" db="EMBL/GenBank/DDBJ databases">
        <title>Identification of trans-AT polyketide cluster in two marine bacteria, producers of a novel glutaramide-containing polyketide sesbanimide D and analogs.</title>
        <authorList>
            <person name="Kacar D."/>
            <person name="Rodriguez P."/>
            <person name="Canedo L."/>
            <person name="Gonzalez E."/>
            <person name="Galan B."/>
            <person name="De La Calle F."/>
            <person name="Garcia J.L."/>
        </authorList>
    </citation>
    <scope>NUCLEOTIDE SEQUENCE</scope>
    <source>
        <strain evidence="2">PHM038</strain>
    </source>
</reference>
<protein>
    <submittedName>
        <fullName evidence="2">LON peptidase substrate-binding domain-containing protein</fullName>
    </submittedName>
</protein>
<sequence length="227" mass="24812">MQAGNAIYETIADLPPVLPVFPLEGALLLPRTQLPLNIFEPRYIDMVDAALAGNRLIGMVQPSPDMIQMDPDHPVLAPVGCVGRLTSFQESGDGRYLITLQGVTRFALGRELDTITSFRQVECDFAAFSHDLTTGIGEEDVDRNGLLKVLRDYLDANNLEADWQSVSEAETEVLVNALCMMCPYGAQEKQALLEARDLKTRAETLIAITEMDLARTNNGGDGGTTLQ</sequence>
<dbReference type="EMBL" id="JABFCZ010000011">
    <property type="protein sequence ID" value="MBD1546895.1"/>
    <property type="molecule type" value="Genomic_DNA"/>
</dbReference>
<dbReference type="InterPro" id="IPR003111">
    <property type="entry name" value="Lon_prtase_N"/>
</dbReference>
<dbReference type="RefSeq" id="WP_190291643.1">
    <property type="nucleotide sequence ID" value="NZ_JABFCZ010000011.1"/>
</dbReference>
<comment type="caution">
    <text evidence="2">The sequence shown here is derived from an EMBL/GenBank/DDBJ whole genome shotgun (WGS) entry which is preliminary data.</text>
</comment>
<dbReference type="SUPFAM" id="SSF88697">
    <property type="entry name" value="PUA domain-like"/>
    <property type="match status" value="1"/>
</dbReference>
<dbReference type="PANTHER" id="PTHR46732:SF8">
    <property type="entry name" value="ATP-DEPENDENT PROTEASE LA (LON) DOMAIN PROTEIN"/>
    <property type="match status" value="1"/>
</dbReference>
<dbReference type="SMART" id="SM00464">
    <property type="entry name" value="LON"/>
    <property type="match status" value="1"/>
</dbReference>
<gene>
    <name evidence="2" type="ORF">HK439_11525</name>
</gene>
<dbReference type="AlphaFoldDB" id="A0A926S664"/>
<dbReference type="Pfam" id="PF02190">
    <property type="entry name" value="LON_substr_bdg"/>
    <property type="match status" value="1"/>
</dbReference>
<dbReference type="InterPro" id="IPR015947">
    <property type="entry name" value="PUA-like_sf"/>
</dbReference>
<evidence type="ECO:0000313" key="2">
    <source>
        <dbReference type="EMBL" id="MBD1546895.1"/>
    </source>
</evidence>
<dbReference type="Gene3D" id="2.30.130.40">
    <property type="entry name" value="LON domain-like"/>
    <property type="match status" value="1"/>
</dbReference>
<organism evidence="2 3">
    <name type="scientific">Roseibium aggregatum</name>
    <dbReference type="NCBI Taxonomy" id="187304"/>
    <lineage>
        <taxon>Bacteria</taxon>
        <taxon>Pseudomonadati</taxon>
        <taxon>Pseudomonadota</taxon>
        <taxon>Alphaproteobacteria</taxon>
        <taxon>Hyphomicrobiales</taxon>
        <taxon>Stappiaceae</taxon>
        <taxon>Roseibium</taxon>
    </lineage>
</organism>